<dbReference type="OrthoDB" id="41576at2759"/>
<keyword evidence="4" id="KW-1185">Reference proteome</keyword>
<dbReference type="InterPro" id="IPR002654">
    <property type="entry name" value="Glyco_trans_25"/>
</dbReference>
<dbReference type="CDD" id="cd06532">
    <property type="entry name" value="Glyco_transf_25"/>
    <property type="match status" value="1"/>
</dbReference>
<feature type="compositionally biased region" description="Polar residues" evidence="1">
    <location>
        <begin position="326"/>
        <end position="343"/>
    </location>
</feature>
<name>F0Y9H6_AURAN</name>
<evidence type="ECO:0000313" key="4">
    <source>
        <dbReference type="Proteomes" id="UP000002729"/>
    </source>
</evidence>
<dbReference type="AlphaFoldDB" id="F0Y9H6"/>
<protein>
    <recommendedName>
        <fullName evidence="2">Glycosyl transferase family 25 domain-containing protein</fullName>
    </recommendedName>
</protein>
<organism evidence="4">
    <name type="scientific">Aureococcus anophagefferens</name>
    <name type="common">Harmful bloom alga</name>
    <dbReference type="NCBI Taxonomy" id="44056"/>
    <lineage>
        <taxon>Eukaryota</taxon>
        <taxon>Sar</taxon>
        <taxon>Stramenopiles</taxon>
        <taxon>Ochrophyta</taxon>
        <taxon>Pelagophyceae</taxon>
        <taxon>Pelagomonadales</taxon>
        <taxon>Pelagomonadaceae</taxon>
        <taxon>Aureococcus</taxon>
    </lineage>
</organism>
<dbReference type="eggNOG" id="KOG4179">
    <property type="taxonomic scope" value="Eukaryota"/>
</dbReference>
<dbReference type="Pfam" id="PF01755">
    <property type="entry name" value="Glyco_transf_25"/>
    <property type="match status" value="1"/>
</dbReference>
<dbReference type="KEGG" id="aaf:AURANDRAFT_64247"/>
<reference evidence="3 4" key="1">
    <citation type="journal article" date="2011" name="Proc. Natl. Acad. Sci. U.S.A.">
        <title>Niche of harmful alga Aureococcus anophagefferens revealed through ecogenomics.</title>
        <authorList>
            <person name="Gobler C.J."/>
            <person name="Berry D.L."/>
            <person name="Dyhrman S.T."/>
            <person name="Wilhelm S.W."/>
            <person name="Salamov A."/>
            <person name="Lobanov A.V."/>
            <person name="Zhang Y."/>
            <person name="Collier J.L."/>
            <person name="Wurch L.L."/>
            <person name="Kustka A.B."/>
            <person name="Dill B.D."/>
            <person name="Shah M."/>
            <person name="VerBerkmoes N.C."/>
            <person name="Kuo A."/>
            <person name="Terry A."/>
            <person name="Pangilinan J."/>
            <person name="Lindquist E.A."/>
            <person name="Lucas S."/>
            <person name="Paulsen I.T."/>
            <person name="Hattenrath-Lehmann T.K."/>
            <person name="Talmage S.C."/>
            <person name="Walker E.A."/>
            <person name="Koch F."/>
            <person name="Burson A.M."/>
            <person name="Marcoval M.A."/>
            <person name="Tang Y.Z."/>
            <person name="Lecleir G.R."/>
            <person name="Coyne K.J."/>
            <person name="Berg G.M."/>
            <person name="Bertrand E.M."/>
            <person name="Saito M.A."/>
            <person name="Gladyshev V.N."/>
            <person name="Grigoriev I.V."/>
        </authorList>
    </citation>
    <scope>NUCLEOTIDE SEQUENCE [LARGE SCALE GENOMIC DNA]</scope>
    <source>
        <strain evidence="4">CCMP 1984</strain>
    </source>
</reference>
<dbReference type="GeneID" id="20224733"/>
<dbReference type="Proteomes" id="UP000002729">
    <property type="component" value="Unassembled WGS sequence"/>
</dbReference>
<accession>F0Y9H6</accession>
<proteinExistence type="predicted"/>
<feature type="region of interest" description="Disordered" evidence="1">
    <location>
        <begin position="326"/>
        <end position="351"/>
    </location>
</feature>
<evidence type="ECO:0000259" key="2">
    <source>
        <dbReference type="Pfam" id="PF01755"/>
    </source>
</evidence>
<dbReference type="EMBL" id="GL833128">
    <property type="protein sequence ID" value="EGB08338.1"/>
    <property type="molecule type" value="Genomic_DNA"/>
</dbReference>
<sequence length="351" mass="36868">MAGRVVSVHCIGGGGLEAKTLKLTLPAAWQESPCARLLKAVAKRCEGVDAGDLALETADGARVDAAAPIASTAAERDLFVRRAAAAPKPAARRRLSAPAAAAPAAAAPAAPPAPGPAVPCEGAPLANVFVVTLARDDARVRHTETYTRRRLPEAEVFDAVDGASPALAAFLRARAVTLAPAWAKACTVGQLGCMCSHMALWRKVVDDGLDHAVVLEDDVLVADGFRTEVANILGELPALWDHCYLFHHPQCKRDLPLPGAKHVQRAFETWGTVAYVVSRRGAEKLLAKTEGASCAKAIDETMMGLVRDGELNSYCALRTLTGTAGQINPMQPTADSRLGSNVWGSPKLLPS</sequence>
<dbReference type="RefSeq" id="XP_009037060.1">
    <property type="nucleotide sequence ID" value="XM_009038812.1"/>
</dbReference>
<evidence type="ECO:0000313" key="3">
    <source>
        <dbReference type="EMBL" id="EGB08338.1"/>
    </source>
</evidence>
<gene>
    <name evidence="3" type="ORF">AURANDRAFT_64247</name>
</gene>
<dbReference type="InParanoid" id="F0Y9H6"/>
<feature type="domain" description="Glycosyl transferase family 25" evidence="2">
    <location>
        <begin position="127"/>
        <end position="302"/>
    </location>
</feature>
<evidence type="ECO:0000256" key="1">
    <source>
        <dbReference type="SAM" id="MobiDB-lite"/>
    </source>
</evidence>